<comment type="caution">
    <text evidence="2">The sequence shown here is derived from an EMBL/GenBank/DDBJ whole genome shotgun (WGS) entry which is preliminary data.</text>
</comment>
<keyword evidence="1" id="KW-1133">Transmembrane helix</keyword>
<proteinExistence type="predicted"/>
<feature type="transmembrane region" description="Helical" evidence="1">
    <location>
        <begin position="21"/>
        <end position="44"/>
    </location>
</feature>
<sequence>MKKHMLKGLGKGPFFVAASRNHGFTLIELLIIVVVIGILAVSAAPQFIGGRTVDAYGVAQQLRSALALQQQRAMQDAGQCYALRIEAQRFASVSCNATTISEPFSGATVGMSSTELANAGITLTAIGTLNFNGQGCFPNTISPTTYVECDNQDREIVISDASSTAKVCIEGQGLIHLGACQ</sequence>
<organism evidence="2 3">
    <name type="scientific">Idiomarina tyrosinivorans</name>
    <dbReference type="NCBI Taxonomy" id="1445662"/>
    <lineage>
        <taxon>Bacteria</taxon>
        <taxon>Pseudomonadati</taxon>
        <taxon>Pseudomonadota</taxon>
        <taxon>Gammaproteobacteria</taxon>
        <taxon>Alteromonadales</taxon>
        <taxon>Idiomarinaceae</taxon>
        <taxon>Idiomarina</taxon>
    </lineage>
</organism>
<dbReference type="EMBL" id="PIQH01000006">
    <property type="protein sequence ID" value="RUO80136.1"/>
    <property type="molecule type" value="Genomic_DNA"/>
</dbReference>
<dbReference type="Proteomes" id="UP000287996">
    <property type="component" value="Unassembled WGS sequence"/>
</dbReference>
<gene>
    <name evidence="2" type="ORF">CWI84_07510</name>
</gene>
<evidence type="ECO:0000256" key="1">
    <source>
        <dbReference type="SAM" id="Phobius"/>
    </source>
</evidence>
<dbReference type="PROSITE" id="PS00409">
    <property type="entry name" value="PROKAR_NTER_METHYL"/>
    <property type="match status" value="1"/>
</dbReference>
<keyword evidence="3" id="KW-1185">Reference proteome</keyword>
<name>A0A432ZQN0_9GAMM</name>
<reference evidence="2 3" key="1">
    <citation type="journal article" date="2011" name="Front. Microbiol.">
        <title>Genomic signatures of strain selection and enhancement in Bacillus atrophaeus var. globigii, a historical biowarfare simulant.</title>
        <authorList>
            <person name="Gibbons H.S."/>
            <person name="Broomall S.M."/>
            <person name="McNew L.A."/>
            <person name="Daligault H."/>
            <person name="Chapman C."/>
            <person name="Bruce D."/>
            <person name="Karavis M."/>
            <person name="Krepps M."/>
            <person name="McGregor P.A."/>
            <person name="Hong C."/>
            <person name="Park K.H."/>
            <person name="Akmal A."/>
            <person name="Feldman A."/>
            <person name="Lin J.S."/>
            <person name="Chang W.E."/>
            <person name="Higgs B.W."/>
            <person name="Demirev P."/>
            <person name="Lindquist J."/>
            <person name="Liem A."/>
            <person name="Fochler E."/>
            <person name="Read T.D."/>
            <person name="Tapia R."/>
            <person name="Johnson S."/>
            <person name="Bishop-Lilly K.A."/>
            <person name="Detter C."/>
            <person name="Han C."/>
            <person name="Sozhamannan S."/>
            <person name="Rosenzweig C.N."/>
            <person name="Skowronski E.W."/>
        </authorList>
    </citation>
    <scope>NUCLEOTIDE SEQUENCE [LARGE SCALE GENOMIC DNA]</scope>
    <source>
        <strain evidence="2 3">CC-PW-9</strain>
    </source>
</reference>
<evidence type="ECO:0000313" key="3">
    <source>
        <dbReference type="Proteomes" id="UP000287996"/>
    </source>
</evidence>
<evidence type="ECO:0000313" key="2">
    <source>
        <dbReference type="EMBL" id="RUO80136.1"/>
    </source>
</evidence>
<protein>
    <submittedName>
        <fullName evidence="2">Uncharacterized protein</fullName>
    </submittedName>
</protein>
<keyword evidence="1" id="KW-0812">Transmembrane</keyword>
<accession>A0A432ZQN0</accession>
<dbReference type="SUPFAM" id="SSF54523">
    <property type="entry name" value="Pili subunits"/>
    <property type="match status" value="1"/>
</dbReference>
<dbReference type="Pfam" id="PF07963">
    <property type="entry name" value="N_methyl"/>
    <property type="match status" value="1"/>
</dbReference>
<dbReference type="Gene3D" id="3.30.700.10">
    <property type="entry name" value="Glycoprotein, Type 4 Pilin"/>
    <property type="match status" value="1"/>
</dbReference>
<dbReference type="AlphaFoldDB" id="A0A432ZQN0"/>
<dbReference type="NCBIfam" id="TIGR02532">
    <property type="entry name" value="IV_pilin_GFxxxE"/>
    <property type="match status" value="1"/>
</dbReference>
<dbReference type="InterPro" id="IPR045584">
    <property type="entry name" value="Pilin-like"/>
</dbReference>
<keyword evidence="1" id="KW-0472">Membrane</keyword>
<dbReference type="InterPro" id="IPR012902">
    <property type="entry name" value="N_methyl_site"/>
</dbReference>